<proteinExistence type="inferred from homology"/>
<dbReference type="GO" id="GO:0042853">
    <property type="term" value="P:L-alanine catabolic process"/>
    <property type="evidence" value="ECO:0007669"/>
    <property type="project" value="InterPro"/>
</dbReference>
<keyword evidence="3" id="KW-0560">Oxidoreductase</keyword>
<comment type="caution">
    <text evidence="6">The sequence shown here is derived from an EMBL/GenBank/DDBJ whole genome shotgun (WGS) entry which is preliminary data.</text>
</comment>
<evidence type="ECO:0000259" key="4">
    <source>
        <dbReference type="SMART" id="SM01002"/>
    </source>
</evidence>
<dbReference type="InterPro" id="IPR008141">
    <property type="entry name" value="Ala_DH"/>
</dbReference>
<dbReference type="InterPro" id="IPR007886">
    <property type="entry name" value="AlaDH/PNT_N"/>
</dbReference>
<evidence type="ECO:0000256" key="1">
    <source>
        <dbReference type="ARBA" id="ARBA00005689"/>
    </source>
</evidence>
<protein>
    <recommendedName>
        <fullName evidence="2">alanine dehydrogenase</fullName>
        <ecNumber evidence="2">1.4.1.1</ecNumber>
    </recommendedName>
</protein>
<dbReference type="InterPro" id="IPR007698">
    <property type="entry name" value="AlaDH/PNT_NAD(H)-bd"/>
</dbReference>
<dbReference type="Pfam" id="PF01262">
    <property type="entry name" value="AlaDh_PNT_C"/>
    <property type="match status" value="1"/>
</dbReference>
<dbReference type="EC" id="1.4.1.1" evidence="2"/>
<dbReference type="EMBL" id="DSGB01000006">
    <property type="protein sequence ID" value="HER97186.1"/>
    <property type="molecule type" value="Genomic_DNA"/>
</dbReference>
<dbReference type="PANTHER" id="PTHR42795:SF1">
    <property type="entry name" value="ALANINE DEHYDROGENASE"/>
    <property type="match status" value="1"/>
</dbReference>
<dbReference type="GO" id="GO:0005886">
    <property type="term" value="C:plasma membrane"/>
    <property type="evidence" value="ECO:0007669"/>
    <property type="project" value="TreeGrafter"/>
</dbReference>
<evidence type="ECO:0000256" key="2">
    <source>
        <dbReference type="ARBA" id="ARBA00012897"/>
    </source>
</evidence>
<dbReference type="Gene3D" id="3.40.50.720">
    <property type="entry name" value="NAD(P)-binding Rossmann-like Domain"/>
    <property type="match status" value="2"/>
</dbReference>
<sequence>MEIPALQGMAIGQTLLPMEKPLRLRERHRSFRIGIPREVANEERRVALAPSGVATLVANGHEVFVEQGAGVLAHFADAEYMEAGAQIVATPEDLYSRCELIVKVGRPTEDELRLLQENQVLISALHLGSTTPQFLHRLMELGITGIGFEFIRDSDGTLPIVRMMHEIMGSMAVQIAARYLESNEGGKGVMLGGISGVPPATVVIIGAGVVGEWAARTALGFGAHVVVLDTDLGALRAIEHYLDRRVTTAMASVEYIRKAVRSADVVIGAKMSDGQRAPILVTEDMVAEMQPGSVIVDTMIDQGGCIETSRPTTHSNPIFRKYEVIHYCVPNMPSNAARTATYALNNVLVPYLIDIGESGSIHEALWRNVGLRNGTYVYRRHLTKKSLAAMFGLPYRDIELLIASGL</sequence>
<feature type="domain" description="Alanine dehydrogenase/pyridine nucleotide transhydrogenase N-terminal" evidence="5">
    <location>
        <begin position="34"/>
        <end position="168"/>
    </location>
</feature>
<organism evidence="6">
    <name type="scientific">Rhodothermus marinus</name>
    <name type="common">Rhodothermus obamensis</name>
    <dbReference type="NCBI Taxonomy" id="29549"/>
    <lineage>
        <taxon>Bacteria</taxon>
        <taxon>Pseudomonadati</taxon>
        <taxon>Rhodothermota</taxon>
        <taxon>Rhodothermia</taxon>
        <taxon>Rhodothermales</taxon>
        <taxon>Rhodothermaceae</taxon>
        <taxon>Rhodothermus</taxon>
    </lineage>
</organism>
<dbReference type="PANTHER" id="PTHR42795">
    <property type="entry name" value="ALANINE DEHYDROGENASE"/>
    <property type="match status" value="1"/>
</dbReference>
<evidence type="ECO:0000313" key="6">
    <source>
        <dbReference type="EMBL" id="HER97186.1"/>
    </source>
</evidence>
<dbReference type="SUPFAM" id="SSF52283">
    <property type="entry name" value="Formate/glycerate dehydrogenase catalytic domain-like"/>
    <property type="match status" value="1"/>
</dbReference>
<comment type="similarity">
    <text evidence="1">Belongs to the AlaDH/PNT family.</text>
</comment>
<dbReference type="AlphaFoldDB" id="A0A7V2B2R0"/>
<feature type="domain" description="Alanine dehydrogenase/pyridine nucleotide transhydrogenase NAD(H)-binding" evidence="4">
    <location>
        <begin position="180"/>
        <end position="328"/>
    </location>
</feature>
<accession>A0A7V2B2R0</accession>
<dbReference type="CDD" id="cd05305">
    <property type="entry name" value="L-AlaDH"/>
    <property type="match status" value="1"/>
</dbReference>
<dbReference type="SUPFAM" id="SSF51735">
    <property type="entry name" value="NAD(P)-binding Rossmann-fold domains"/>
    <property type="match status" value="1"/>
</dbReference>
<dbReference type="SMART" id="SM01003">
    <property type="entry name" value="AlaDh_PNT_N"/>
    <property type="match status" value="1"/>
</dbReference>
<dbReference type="InterPro" id="IPR036291">
    <property type="entry name" value="NAD(P)-bd_dom_sf"/>
</dbReference>
<evidence type="ECO:0000256" key="3">
    <source>
        <dbReference type="ARBA" id="ARBA00023002"/>
    </source>
</evidence>
<gene>
    <name evidence="6" type="ORF">ENO59_11900</name>
</gene>
<evidence type="ECO:0000259" key="5">
    <source>
        <dbReference type="SMART" id="SM01003"/>
    </source>
</evidence>
<reference evidence="6" key="1">
    <citation type="journal article" date="2020" name="mSystems">
        <title>Genome- and Community-Level Interaction Insights into Carbon Utilization and Element Cycling Functions of Hydrothermarchaeota in Hydrothermal Sediment.</title>
        <authorList>
            <person name="Zhou Z."/>
            <person name="Liu Y."/>
            <person name="Xu W."/>
            <person name="Pan J."/>
            <person name="Luo Z.H."/>
            <person name="Li M."/>
        </authorList>
    </citation>
    <scope>NUCLEOTIDE SEQUENCE [LARGE SCALE GENOMIC DNA]</scope>
    <source>
        <strain evidence="6">SpSt-143</strain>
    </source>
</reference>
<dbReference type="GO" id="GO:0000286">
    <property type="term" value="F:alanine dehydrogenase activity"/>
    <property type="evidence" value="ECO:0007669"/>
    <property type="project" value="UniProtKB-EC"/>
</dbReference>
<dbReference type="Pfam" id="PF05222">
    <property type="entry name" value="AlaDh_PNT_N"/>
    <property type="match status" value="1"/>
</dbReference>
<name>A0A7V2B2R0_RHOMR</name>
<dbReference type="SMART" id="SM01002">
    <property type="entry name" value="AlaDh_PNT_C"/>
    <property type="match status" value="1"/>
</dbReference>